<proteinExistence type="predicted"/>
<protein>
    <submittedName>
        <fullName evidence="1">Uncharacterized protein</fullName>
    </submittedName>
</protein>
<dbReference type="EMBL" id="FOXS01000010">
    <property type="protein sequence ID" value="SFQ82097.1"/>
    <property type="molecule type" value="Genomic_DNA"/>
</dbReference>
<dbReference type="AlphaFoldDB" id="A0A1I6BMQ5"/>
<organism evidence="1 2">
    <name type="scientific">Hymenobacter arizonensis</name>
    <name type="common">Siccationidurans arizonensis</name>
    <dbReference type="NCBI Taxonomy" id="1227077"/>
    <lineage>
        <taxon>Bacteria</taxon>
        <taxon>Pseudomonadati</taxon>
        <taxon>Bacteroidota</taxon>
        <taxon>Cytophagia</taxon>
        <taxon>Cytophagales</taxon>
        <taxon>Hymenobacteraceae</taxon>
        <taxon>Hymenobacter</taxon>
    </lineage>
</organism>
<dbReference type="Proteomes" id="UP000199029">
    <property type="component" value="Unassembled WGS sequence"/>
</dbReference>
<dbReference type="OrthoDB" id="867244at2"/>
<name>A0A1I6BMQ5_HYMAR</name>
<evidence type="ECO:0000313" key="1">
    <source>
        <dbReference type="EMBL" id="SFQ82097.1"/>
    </source>
</evidence>
<dbReference type="RefSeq" id="WP_143080383.1">
    <property type="nucleotide sequence ID" value="NZ_FOXS01000010.1"/>
</dbReference>
<accession>A0A1I6BMQ5</accession>
<dbReference type="STRING" id="1227077.SAMN04515668_4734"/>
<keyword evidence="2" id="KW-1185">Reference proteome</keyword>
<gene>
    <name evidence="1" type="ORF">SAMN04515668_4734</name>
</gene>
<reference evidence="2" key="1">
    <citation type="submission" date="2016-10" db="EMBL/GenBank/DDBJ databases">
        <authorList>
            <person name="Varghese N."/>
            <person name="Submissions S."/>
        </authorList>
    </citation>
    <scope>NUCLEOTIDE SEQUENCE [LARGE SCALE GENOMIC DNA]</scope>
    <source>
        <strain evidence="2">OR362-8,ATCC BAA-1266,JCM 13504</strain>
    </source>
</reference>
<evidence type="ECO:0000313" key="2">
    <source>
        <dbReference type="Proteomes" id="UP000199029"/>
    </source>
</evidence>
<sequence>MLLFSTLRVDADLGLVTGKFNPDLKVYLLDLGNKFATADLESLLMRRQ</sequence>